<dbReference type="Pfam" id="PF01381">
    <property type="entry name" value="HTH_3"/>
    <property type="match status" value="1"/>
</dbReference>
<accession>A0A6I4HIE7</accession>
<sequence length="61" mass="7304">MNYFKVIRNREKITQKEMASLLCVSYSHYSKLEGGFVKPSFDVIERLYNVFKDVDTNEFFK</sequence>
<feature type="domain" description="HTH cro/C1-type" evidence="1">
    <location>
        <begin position="4"/>
        <end position="59"/>
    </location>
</feature>
<dbReference type="SUPFAM" id="SSF47413">
    <property type="entry name" value="lambda repressor-like DNA-binding domains"/>
    <property type="match status" value="1"/>
</dbReference>
<comment type="caution">
    <text evidence="2">The sequence shown here is derived from an EMBL/GenBank/DDBJ whole genome shotgun (WGS) entry which is preliminary data.</text>
</comment>
<evidence type="ECO:0000259" key="1">
    <source>
        <dbReference type="PROSITE" id="PS50943"/>
    </source>
</evidence>
<dbReference type="PROSITE" id="PS50943">
    <property type="entry name" value="HTH_CROC1"/>
    <property type="match status" value="1"/>
</dbReference>
<dbReference type="Gene3D" id="1.10.260.40">
    <property type="entry name" value="lambda repressor-like DNA-binding domains"/>
    <property type="match status" value="1"/>
</dbReference>
<dbReference type="InterPro" id="IPR010982">
    <property type="entry name" value="Lambda_DNA-bd_dom_sf"/>
</dbReference>
<proteinExistence type="predicted"/>
<evidence type="ECO:0000313" key="2">
    <source>
        <dbReference type="EMBL" id="MVM90510.1"/>
    </source>
</evidence>
<dbReference type="AlphaFoldDB" id="A0A6I4HIE7"/>
<name>A0A6I4HIE7_ACIBA</name>
<dbReference type="EMBL" id="WPIP01000013">
    <property type="protein sequence ID" value="MVM90510.1"/>
    <property type="molecule type" value="Genomic_DNA"/>
</dbReference>
<dbReference type="SMART" id="SM00530">
    <property type="entry name" value="HTH_XRE"/>
    <property type="match status" value="1"/>
</dbReference>
<dbReference type="GO" id="GO:0003677">
    <property type="term" value="F:DNA binding"/>
    <property type="evidence" value="ECO:0007669"/>
    <property type="project" value="InterPro"/>
</dbReference>
<organism evidence="2 3">
    <name type="scientific">Acinetobacter baumannii</name>
    <dbReference type="NCBI Taxonomy" id="470"/>
    <lineage>
        <taxon>Bacteria</taxon>
        <taxon>Pseudomonadati</taxon>
        <taxon>Pseudomonadota</taxon>
        <taxon>Gammaproteobacteria</taxon>
        <taxon>Moraxellales</taxon>
        <taxon>Moraxellaceae</taxon>
        <taxon>Acinetobacter</taxon>
        <taxon>Acinetobacter calcoaceticus/baumannii complex</taxon>
    </lineage>
</organism>
<evidence type="ECO:0000313" key="3">
    <source>
        <dbReference type="Proteomes" id="UP000439424"/>
    </source>
</evidence>
<gene>
    <name evidence="2" type="ORF">GNY86_03155</name>
</gene>
<dbReference type="Proteomes" id="UP000439424">
    <property type="component" value="Unassembled WGS sequence"/>
</dbReference>
<dbReference type="InterPro" id="IPR001387">
    <property type="entry name" value="Cro/C1-type_HTH"/>
</dbReference>
<reference evidence="2 3" key="1">
    <citation type="submission" date="2019-11" db="EMBL/GenBank/DDBJ databases">
        <title>Multidrug-resistant Acinetobacter baumannii moving toward extensively drug-resistant over fifteen years in South of Brazil.</title>
        <authorList>
            <person name="Fedrigo N.H."/>
            <person name="Cerdeira L."/>
            <person name="Fuga B."/>
            <person name="Marini P.V.B."/>
            <person name="Shinohara D.R."/>
            <person name="Carrara-Marroni F.E."/>
            <person name="Lincopan N."/>
            <person name="Tognim M.C.B."/>
        </authorList>
    </citation>
    <scope>NUCLEOTIDE SEQUENCE [LARGE SCALE GENOMIC DNA]</scope>
    <source>
        <strain evidence="2 3">Ac576</strain>
    </source>
</reference>
<protein>
    <submittedName>
        <fullName evidence="2">Helix-turn-helix domain-containing protein</fullName>
    </submittedName>
</protein>
<dbReference type="CDD" id="cd00093">
    <property type="entry name" value="HTH_XRE"/>
    <property type="match status" value="1"/>
</dbReference>
<dbReference type="RefSeq" id="WP_010774457.1">
    <property type="nucleotide sequence ID" value="NZ_WPIP01000013.1"/>
</dbReference>